<dbReference type="GO" id="GO:0030246">
    <property type="term" value="F:carbohydrate binding"/>
    <property type="evidence" value="ECO:0007669"/>
    <property type="project" value="InterPro"/>
</dbReference>
<dbReference type="InterPro" id="IPR006439">
    <property type="entry name" value="HAD-SF_hydro_IA"/>
</dbReference>
<dbReference type="OrthoDB" id="9816160at2"/>
<dbReference type="PANTHER" id="PTHR11051:SF13">
    <property type="entry name" value="GLYCOSYL TRANSFERASE"/>
    <property type="match status" value="1"/>
</dbReference>
<dbReference type="Gene3D" id="3.40.50.1000">
    <property type="entry name" value="HAD superfamily/HAD-like"/>
    <property type="match status" value="1"/>
</dbReference>
<evidence type="ECO:0000259" key="3">
    <source>
        <dbReference type="Pfam" id="PF03633"/>
    </source>
</evidence>
<dbReference type="HOGENOM" id="CLU_006285_2_0_11"/>
<dbReference type="InterPro" id="IPR005196">
    <property type="entry name" value="Glyco_hydro_65_N"/>
</dbReference>
<accession>A0A087VSQ6</accession>
<dbReference type="EC" id="2.4.1.64" evidence="5"/>
<dbReference type="SUPFAM" id="SSF48208">
    <property type="entry name" value="Six-hairpin glycosidases"/>
    <property type="match status" value="1"/>
</dbReference>
<dbReference type="RefSeq" id="WP_052109105.1">
    <property type="nucleotide sequence ID" value="NZ_CP006018.1"/>
</dbReference>
<dbReference type="SFLD" id="SFLDG01129">
    <property type="entry name" value="C1.5:_HAD__Beta-PGM__Phosphata"/>
    <property type="match status" value="1"/>
</dbReference>
<dbReference type="Pfam" id="PF03636">
    <property type="entry name" value="Glyco_hydro_65N"/>
    <property type="match status" value="1"/>
</dbReference>
<dbReference type="GO" id="GO:0004553">
    <property type="term" value="F:hydrolase activity, hydrolyzing O-glycosyl compounds"/>
    <property type="evidence" value="ECO:0007669"/>
    <property type="project" value="TreeGrafter"/>
</dbReference>
<keyword evidence="6" id="KW-1185">Reference proteome</keyword>
<dbReference type="Proteomes" id="UP000028569">
    <property type="component" value="Chromosome"/>
</dbReference>
<feature type="domain" description="Glycoside hydrolase family 65 central catalytic" evidence="2">
    <location>
        <begin position="578"/>
        <end position="934"/>
    </location>
</feature>
<dbReference type="Pfam" id="PF03633">
    <property type="entry name" value="Glyco_hydro_65C"/>
    <property type="match status" value="1"/>
</dbReference>
<sequence>MKTTRFACVLFDLDGVLVPTTKLHKEAWKQLFDAVLPAESEPYTEQDYYTYVDGKPRYDGVDALLKSRGVNLEWGSPDDGPDAKTVCGYGNRKNTTFERLLNEEGIQPYPDTVDVLRHLTTGGKRLAVVSSSKNTATVLEAAGIAGFFSTVVDGNTKAELGLKGKPAPDTYAYAAKLLGLRNQDAIVVEDALSGVAAGHAGRFGLVVGVDRGAGHQDLLEAGADTVIDNLIELVEDDGGERRLKENPDLDPDRYPIDEWSFTEVGDPDAVSATNFSVTNGNIGVRGQGDDTRCLGSGTFLSGFHDTFDINHPEGGYGYAKVGQLIQGVPDASDFTLKVDGIPLTHPEETRQRLDFRAGICTTTHLYRLDDGTRLKVDLDRMACLFDRNLAVYTVKVDSPDRDMTVVVDGAINADMPRRSVTDDPRKSQIVDGCGVHEVLDNEVYPEADGDCRVYRCNNSRLSVALGVRQTQNGQPVDGQSWRLDIGRGGSASLVRYAVYQSHPILPQGTIGNGLVVQTRGEGTRNLVEECRDILDRVAVLDLQEMKDRQREWLDRFWEREDIRVGAGDQGRTQQLVHWELFQLAQSTAHITNGVGAKGLSGSGYSGHYFWDTEIYILPFLIYSDPQKAREVLHYRYLMLPAARRRAAALNLGGGLFPWRTINGEESSAYFPTGTAQYHIDADVAYAVAQYVQVCDDQDFLETEGIDILVETARLWMSLGRYKADGRFHIHCVTGPDEYTVLVDDNLYTNAMAKFNLMAAYRAYEYLRRSRVEMIGSIRARLHFTDEDAQEWLRAAEAMFVPYDNNEGVHAQDAQFMERPIWHFDRFTARPLLLYYHPLVIYRHKVLKQTDVVMALYLLSSWFTPEQKRADFDYYDPLTTGDSTLSAASQSIVAAEVGRDDLAMRYFRESLFTDVSNLHANTADGIHLAACGGVWSSLVCGFGGLRDTGGTSLSIDPHLPEDWDSLSYQLAVGDTRFRVSITRQGVDLERLSGPEIVVKVQGHPRAV</sequence>
<feature type="domain" description="Glycoside hydrolase family 65 C-terminal" evidence="3">
    <location>
        <begin position="948"/>
        <end position="1003"/>
    </location>
</feature>
<dbReference type="InterPro" id="IPR005195">
    <property type="entry name" value="Glyco_hydro_65_M"/>
</dbReference>
<dbReference type="Gene3D" id="1.50.10.10">
    <property type="match status" value="1"/>
</dbReference>
<dbReference type="InterPro" id="IPR005194">
    <property type="entry name" value="Glyco_hydro_65_C"/>
</dbReference>
<dbReference type="InterPro" id="IPR036412">
    <property type="entry name" value="HAD-like_sf"/>
</dbReference>
<dbReference type="Gene3D" id="1.10.150.240">
    <property type="entry name" value="Putative phosphatase, domain 2"/>
    <property type="match status" value="1"/>
</dbReference>
<keyword evidence="5" id="KW-0808">Transferase</keyword>
<dbReference type="SUPFAM" id="SSF56784">
    <property type="entry name" value="HAD-like"/>
    <property type="match status" value="1"/>
</dbReference>
<dbReference type="EMBL" id="CP006018">
    <property type="protein sequence ID" value="AIC91392.1"/>
    <property type="molecule type" value="Genomic_DNA"/>
</dbReference>
<keyword evidence="5" id="KW-0328">Glycosyltransferase</keyword>
<dbReference type="SUPFAM" id="SSF74650">
    <property type="entry name" value="Galactose mutarotase-like"/>
    <property type="match status" value="1"/>
</dbReference>
<dbReference type="SFLD" id="SFLDS00003">
    <property type="entry name" value="Haloacid_Dehalogenase"/>
    <property type="match status" value="1"/>
</dbReference>
<dbReference type="KEGG" id="bii:BINDI_0106"/>
<evidence type="ECO:0000313" key="6">
    <source>
        <dbReference type="Proteomes" id="UP000028569"/>
    </source>
</evidence>
<evidence type="ECO:0000259" key="2">
    <source>
        <dbReference type="Pfam" id="PF03632"/>
    </source>
</evidence>
<dbReference type="Pfam" id="PF00702">
    <property type="entry name" value="Hydrolase"/>
    <property type="match status" value="1"/>
</dbReference>
<dbReference type="GO" id="GO:0005975">
    <property type="term" value="P:carbohydrate metabolic process"/>
    <property type="evidence" value="ECO:0007669"/>
    <property type="project" value="InterPro"/>
</dbReference>
<evidence type="ECO:0000313" key="5">
    <source>
        <dbReference type="EMBL" id="AIC91392.1"/>
    </source>
</evidence>
<dbReference type="PANTHER" id="PTHR11051">
    <property type="entry name" value="GLYCOSYL HYDROLASE-RELATED"/>
    <property type="match status" value="1"/>
</dbReference>
<dbReference type="NCBIfam" id="TIGR01509">
    <property type="entry name" value="HAD-SF-IA-v3"/>
    <property type="match status" value="1"/>
</dbReference>
<dbReference type="GO" id="GO:0047656">
    <property type="term" value="F:alpha,alpha-trehalose phosphorylase activity"/>
    <property type="evidence" value="ECO:0007669"/>
    <property type="project" value="UniProtKB-EC"/>
</dbReference>
<proteinExistence type="predicted"/>
<evidence type="ECO:0000256" key="1">
    <source>
        <dbReference type="ARBA" id="ARBA00023295"/>
    </source>
</evidence>
<dbReference type="InterPro" id="IPR012341">
    <property type="entry name" value="6hp_glycosidase-like_sf"/>
</dbReference>
<keyword evidence="1" id="KW-0326">Glycosidase</keyword>
<feature type="domain" description="Glycoside hydrolase family 65 N-terminal" evidence="4">
    <location>
        <begin position="271"/>
        <end position="499"/>
    </location>
</feature>
<organism evidence="5 6">
    <name type="scientific">Bifidobacterium [indicum] DSM 20214 = LMG 11587</name>
    <dbReference type="NCBI Taxonomy" id="1341694"/>
    <lineage>
        <taxon>Bacteria</taxon>
        <taxon>Bacillati</taxon>
        <taxon>Actinomycetota</taxon>
        <taxon>Actinomycetes</taxon>
        <taxon>Bifidobacteriales</taxon>
        <taxon>Bifidobacteriaceae</taxon>
        <taxon>Bifidobacterium</taxon>
    </lineage>
</organism>
<protein>
    <submittedName>
        <fullName evidence="5">Glycosyl hydrolase family 65 protein</fullName>
        <ecNumber evidence="5">2.4.1.64</ecNumber>
    </submittedName>
</protein>
<keyword evidence="5" id="KW-0378">Hydrolase</keyword>
<reference evidence="5 6" key="1">
    <citation type="journal article" date="2014" name="Appl. Environ. Microbiol.">
        <title>Genomic encyclopedia of type strains of the genus Bifidobacterium.</title>
        <authorList>
            <person name="Milani C."/>
            <person name="Lugli G.A."/>
            <person name="Duranti S."/>
            <person name="Turroni F."/>
            <person name="Bottacini F."/>
            <person name="Mangifesta M."/>
            <person name="Sanchez B."/>
            <person name="Viappiani A."/>
            <person name="Mancabelli L."/>
            <person name="Taminiau B."/>
            <person name="Delcenserie V."/>
            <person name="Barrangou R."/>
            <person name="Margolles A."/>
            <person name="van Sinderen D."/>
            <person name="Ventura M."/>
        </authorList>
    </citation>
    <scope>NUCLEOTIDE SEQUENCE [LARGE SCALE GENOMIC DNA]</scope>
    <source>
        <strain evidence="5 6">LMG 11587</strain>
    </source>
</reference>
<gene>
    <name evidence="5" type="ORF">BINDI_0106</name>
</gene>
<dbReference type="InterPro" id="IPR037018">
    <property type="entry name" value="GH65_N"/>
</dbReference>
<name>A0A087VSQ6_9BIFI</name>
<evidence type="ECO:0000259" key="4">
    <source>
        <dbReference type="Pfam" id="PF03636"/>
    </source>
</evidence>
<dbReference type="InterPro" id="IPR008928">
    <property type="entry name" value="6-hairpin_glycosidase_sf"/>
</dbReference>
<dbReference type="InterPro" id="IPR023214">
    <property type="entry name" value="HAD_sf"/>
</dbReference>
<dbReference type="Gene3D" id="2.60.420.10">
    <property type="entry name" value="Maltose phosphorylase, domain 3"/>
    <property type="match status" value="1"/>
</dbReference>
<dbReference type="AlphaFoldDB" id="A0A087VSQ6"/>
<dbReference type="Pfam" id="PF03632">
    <property type="entry name" value="Glyco_hydro_65m"/>
    <property type="match status" value="1"/>
</dbReference>
<dbReference type="InterPro" id="IPR023198">
    <property type="entry name" value="PGP-like_dom2"/>
</dbReference>
<dbReference type="Gene3D" id="2.70.98.40">
    <property type="entry name" value="Glycoside hydrolase, family 65, N-terminal domain"/>
    <property type="match status" value="1"/>
</dbReference>
<dbReference type="InterPro" id="IPR011013">
    <property type="entry name" value="Gal_mutarotase_sf_dom"/>
</dbReference>